<protein>
    <submittedName>
        <fullName evidence="1">Uncharacterized protein</fullName>
    </submittedName>
</protein>
<dbReference type="OrthoDB" id="7421054at2759"/>
<evidence type="ECO:0000313" key="1">
    <source>
        <dbReference type="EMBL" id="GBP57416.1"/>
    </source>
</evidence>
<keyword evidence="2" id="KW-1185">Reference proteome</keyword>
<proteinExistence type="predicted"/>
<dbReference type="EMBL" id="BGZK01000716">
    <property type="protein sequence ID" value="GBP57416.1"/>
    <property type="molecule type" value="Genomic_DNA"/>
</dbReference>
<dbReference type="AlphaFoldDB" id="A0A4C1X100"/>
<organism evidence="1 2">
    <name type="scientific">Eumeta variegata</name>
    <name type="common">Bagworm moth</name>
    <name type="synonym">Eumeta japonica</name>
    <dbReference type="NCBI Taxonomy" id="151549"/>
    <lineage>
        <taxon>Eukaryota</taxon>
        <taxon>Metazoa</taxon>
        <taxon>Ecdysozoa</taxon>
        <taxon>Arthropoda</taxon>
        <taxon>Hexapoda</taxon>
        <taxon>Insecta</taxon>
        <taxon>Pterygota</taxon>
        <taxon>Neoptera</taxon>
        <taxon>Endopterygota</taxon>
        <taxon>Lepidoptera</taxon>
        <taxon>Glossata</taxon>
        <taxon>Ditrysia</taxon>
        <taxon>Tineoidea</taxon>
        <taxon>Psychidae</taxon>
        <taxon>Oiketicinae</taxon>
        <taxon>Eumeta</taxon>
    </lineage>
</organism>
<dbReference type="Proteomes" id="UP000299102">
    <property type="component" value="Unassembled WGS sequence"/>
</dbReference>
<reference evidence="1 2" key="1">
    <citation type="journal article" date="2019" name="Commun. Biol.">
        <title>The bagworm genome reveals a unique fibroin gene that provides high tensile strength.</title>
        <authorList>
            <person name="Kono N."/>
            <person name="Nakamura H."/>
            <person name="Ohtoshi R."/>
            <person name="Tomita M."/>
            <person name="Numata K."/>
            <person name="Arakawa K."/>
        </authorList>
    </citation>
    <scope>NUCLEOTIDE SEQUENCE [LARGE SCALE GENOMIC DNA]</scope>
</reference>
<accession>A0A4C1X100</accession>
<comment type="caution">
    <text evidence="1">The sequence shown here is derived from an EMBL/GenBank/DDBJ whole genome shotgun (WGS) entry which is preliminary data.</text>
</comment>
<sequence>MGRLTFRLSDERFYRQVSVLQTSIPLPASAVAARRAPPDKRPLPATPTHAAAGSRFYFSSGPRSRLCSQFGINLDPTPVLKCEHEPASDFDPDSIPRPAFTSITYSHSDETRHIDRLLRLQ</sequence>
<gene>
    <name evidence="1" type="ORF">EVAR_41309_1</name>
</gene>
<evidence type="ECO:0000313" key="2">
    <source>
        <dbReference type="Proteomes" id="UP000299102"/>
    </source>
</evidence>
<name>A0A4C1X100_EUMVA</name>